<feature type="compositionally biased region" description="Gly residues" evidence="1">
    <location>
        <begin position="1"/>
        <end position="12"/>
    </location>
</feature>
<dbReference type="RefSeq" id="XP_041423470.1">
    <property type="nucleotide sequence ID" value="XM_041567536.1"/>
</dbReference>
<dbReference type="KEGG" id="xla:121395034"/>
<protein>
    <submittedName>
        <fullName evidence="3">Nuclear pore complex protein Nup153-like</fullName>
    </submittedName>
</protein>
<organism evidence="2 3">
    <name type="scientific">Xenopus laevis</name>
    <name type="common">African clawed frog</name>
    <dbReference type="NCBI Taxonomy" id="8355"/>
    <lineage>
        <taxon>Eukaryota</taxon>
        <taxon>Metazoa</taxon>
        <taxon>Chordata</taxon>
        <taxon>Craniata</taxon>
        <taxon>Vertebrata</taxon>
        <taxon>Euteleostomi</taxon>
        <taxon>Amphibia</taxon>
        <taxon>Batrachia</taxon>
        <taxon>Anura</taxon>
        <taxon>Pipoidea</taxon>
        <taxon>Pipidae</taxon>
        <taxon>Xenopodinae</taxon>
        <taxon>Xenopus</taxon>
        <taxon>Xenopus</taxon>
    </lineage>
</organism>
<reference evidence="3" key="1">
    <citation type="submission" date="2025-08" db="UniProtKB">
        <authorList>
            <consortium name="RefSeq"/>
        </authorList>
    </citation>
    <scope>IDENTIFICATION</scope>
    <source>
        <strain evidence="3">J_2021</strain>
        <tissue evidence="3">Erythrocytes</tissue>
    </source>
</reference>
<dbReference type="AlphaFoldDB" id="A0A8J1L4F7"/>
<evidence type="ECO:0000313" key="3">
    <source>
        <dbReference type="RefSeq" id="XP_041423470.1"/>
    </source>
</evidence>
<feature type="region of interest" description="Disordered" evidence="1">
    <location>
        <begin position="1"/>
        <end position="44"/>
    </location>
</feature>
<name>A0A8J1L4F7_XENLA</name>
<dbReference type="Proteomes" id="UP000186698">
    <property type="component" value="Chromosome 6S"/>
</dbReference>
<accession>A0A8J1L4F7</accession>
<sequence length="74" mass="8107">MAAAGGGGGLAGPGARRSRRDHLSSGRAPYSKSRQQQQVSNNRTIPDIMKEVNILLCTFWTKRNLLRAITVLEQ</sequence>
<evidence type="ECO:0000313" key="2">
    <source>
        <dbReference type="Proteomes" id="UP000186698"/>
    </source>
</evidence>
<gene>
    <name evidence="3" type="primary">LOC121395034</name>
</gene>
<dbReference type="GeneID" id="121395034"/>
<keyword evidence="2" id="KW-1185">Reference proteome</keyword>
<feature type="compositionally biased region" description="Polar residues" evidence="1">
    <location>
        <begin position="32"/>
        <end position="44"/>
    </location>
</feature>
<proteinExistence type="predicted"/>
<evidence type="ECO:0000256" key="1">
    <source>
        <dbReference type="SAM" id="MobiDB-lite"/>
    </source>
</evidence>